<name>A0A2N6K6C9_FISMU</name>
<dbReference type="Proteomes" id="UP000235036">
    <property type="component" value="Unassembled WGS sequence"/>
</dbReference>
<dbReference type="Gene3D" id="3.40.1360.10">
    <property type="match status" value="1"/>
</dbReference>
<evidence type="ECO:0008006" key="3">
    <source>
        <dbReference type="Google" id="ProtNLM"/>
    </source>
</evidence>
<dbReference type="CDD" id="cd01029">
    <property type="entry name" value="TOPRIM_primases"/>
    <property type="match status" value="1"/>
</dbReference>
<protein>
    <recommendedName>
        <fullName evidence="3">Toprim domain-containing protein</fullName>
    </recommendedName>
</protein>
<dbReference type="EMBL" id="NRQW01000121">
    <property type="protein sequence ID" value="PLZ92405.1"/>
    <property type="molecule type" value="Genomic_DNA"/>
</dbReference>
<evidence type="ECO:0000313" key="2">
    <source>
        <dbReference type="Proteomes" id="UP000235036"/>
    </source>
</evidence>
<comment type="caution">
    <text evidence="1">The sequence shown here is derived from an EMBL/GenBank/DDBJ whole genome shotgun (WGS) entry which is preliminary data.</text>
</comment>
<sequence>MRRWGVVSIDDGNGKKQIFQSHWDGKNWIKELTDEVRAKIPIYRYAEVMQAKSEGKTIWMVEGEPIVDALWNMGLAATTTLDGALKYRAYGSYKADLEGANLVLCPDRDEPGLKHMEDIFGDFPDAKWLYAPPSDFYWTHLTKHGGLDLKDWIESGATVDDIMSAIENRRVVVDALNQALQLNADRSRPAQSKYKQKFNMIRALWGDRPRFRASCTVQVSVDSESSFGRI</sequence>
<dbReference type="RefSeq" id="WP_219725350.1">
    <property type="nucleotide sequence ID" value="NZ_NRQW01000121.1"/>
</dbReference>
<accession>A0A2N6K6C9</accession>
<dbReference type="AlphaFoldDB" id="A0A2N6K6C9"/>
<reference evidence="1 2" key="1">
    <citation type="submission" date="2017-08" db="EMBL/GenBank/DDBJ databases">
        <title>Genomes of Fischerella (Mastigocladus) sp. strains.</title>
        <authorList>
            <person name="Miller S.R."/>
        </authorList>
    </citation>
    <scope>NUCLEOTIDE SEQUENCE [LARGE SCALE GENOMIC DNA]</scope>
    <source>
        <strain evidence="1 2">CCMEE 5323</strain>
    </source>
</reference>
<proteinExistence type="predicted"/>
<gene>
    <name evidence="1" type="ORF">CEN44_06100</name>
</gene>
<evidence type="ECO:0000313" key="1">
    <source>
        <dbReference type="EMBL" id="PLZ92405.1"/>
    </source>
</evidence>
<dbReference type="InterPro" id="IPR034154">
    <property type="entry name" value="TOPRIM_DnaG/twinkle"/>
</dbReference>
<keyword evidence="2" id="KW-1185">Reference proteome</keyword>
<organism evidence="1 2">
    <name type="scientific">Fischerella muscicola CCMEE 5323</name>
    <dbReference type="NCBI Taxonomy" id="2019572"/>
    <lineage>
        <taxon>Bacteria</taxon>
        <taxon>Bacillati</taxon>
        <taxon>Cyanobacteriota</taxon>
        <taxon>Cyanophyceae</taxon>
        <taxon>Nostocales</taxon>
        <taxon>Hapalosiphonaceae</taxon>
        <taxon>Fischerella</taxon>
    </lineage>
</organism>